<accession>A0A179EWZ2</accession>
<reference evidence="1 2" key="1">
    <citation type="submission" date="2016-01" db="EMBL/GenBank/DDBJ databases">
        <title>Biosynthesis of antibiotic leucinostatins and their inhibition on Phytophthora in bio-control Purpureocillium lilacinum.</title>
        <authorList>
            <person name="Wang G."/>
            <person name="Liu Z."/>
            <person name="Lin R."/>
            <person name="Li E."/>
            <person name="Mao Z."/>
            <person name="Ling J."/>
            <person name="Yin W."/>
            <person name="Xie B."/>
        </authorList>
    </citation>
    <scope>NUCLEOTIDE SEQUENCE [LARGE SCALE GENOMIC DNA]</scope>
    <source>
        <strain evidence="1">PLBJ-1</strain>
    </source>
</reference>
<dbReference type="AlphaFoldDB" id="A0A179EWZ2"/>
<dbReference type="Proteomes" id="UP000078240">
    <property type="component" value="Unassembled WGS sequence"/>
</dbReference>
<protein>
    <submittedName>
        <fullName evidence="1">Polyprotein</fullName>
    </submittedName>
</protein>
<dbReference type="CDD" id="cd09272">
    <property type="entry name" value="RNase_HI_RT_Ty1"/>
    <property type="match status" value="1"/>
</dbReference>
<dbReference type="PANTHER" id="PTHR11439:SF438">
    <property type="entry name" value="REVERSE TRANSCRIPTASE TY1_COPIA-TYPE DOMAIN-CONTAINING PROTEIN"/>
    <property type="match status" value="1"/>
</dbReference>
<dbReference type="GO" id="GO:0003676">
    <property type="term" value="F:nucleic acid binding"/>
    <property type="evidence" value="ECO:0007669"/>
    <property type="project" value="InterPro"/>
</dbReference>
<evidence type="ECO:0000313" key="2">
    <source>
        <dbReference type="Proteomes" id="UP000078240"/>
    </source>
</evidence>
<dbReference type="PANTHER" id="PTHR11439">
    <property type="entry name" value="GAG-POL-RELATED RETROTRANSPOSON"/>
    <property type="match status" value="1"/>
</dbReference>
<dbReference type="EMBL" id="LSBH01000078">
    <property type="protein sequence ID" value="OAQ57704.1"/>
    <property type="molecule type" value="Genomic_DNA"/>
</dbReference>
<proteinExistence type="predicted"/>
<dbReference type="Gene3D" id="3.30.420.10">
    <property type="entry name" value="Ribonuclease H-like superfamily/Ribonuclease H"/>
    <property type="match status" value="1"/>
</dbReference>
<comment type="caution">
    <text evidence="1">The sequence shown here is derived from an EMBL/GenBank/DDBJ whole genome shotgun (WGS) entry which is preliminary data.</text>
</comment>
<sequence length="283" mass="31416">MRREELLPNDERASISSIRAYQRKIGSILYAAVITRPDVAFAAARLARFNANPGPEHHLAADQVLLYLRRTKTLALQFGGSDVFTVASDASFADNTTDRKSSQAYVMQLFGGTIGWRSNKQSTVTTSTTEAELLALAQAAKESMFVSRLITELGVQLDEQRIQIFCDNQQTIKLVNKDINKLQTKLRHVDIHNHWLRQEAQRNKIMVEYKPTADMVADGLTKAIGGPGFQRFVQQIGLTDISEQLSQRRLHEIGEEGLWEGLAKLELDDRAVSAGSASTGGLC</sequence>
<dbReference type="InterPro" id="IPR036397">
    <property type="entry name" value="RNaseH_sf"/>
</dbReference>
<evidence type="ECO:0000313" key="1">
    <source>
        <dbReference type="EMBL" id="OAQ57704.1"/>
    </source>
</evidence>
<name>A0A179EWZ2_PURLI</name>
<gene>
    <name evidence="1" type="ORF">VFPBJ_11733</name>
</gene>
<organism evidence="1 2">
    <name type="scientific">Purpureocillium lilacinum</name>
    <name type="common">Paecilomyces lilacinus</name>
    <dbReference type="NCBI Taxonomy" id="33203"/>
    <lineage>
        <taxon>Eukaryota</taxon>
        <taxon>Fungi</taxon>
        <taxon>Dikarya</taxon>
        <taxon>Ascomycota</taxon>
        <taxon>Pezizomycotina</taxon>
        <taxon>Sordariomycetes</taxon>
        <taxon>Hypocreomycetidae</taxon>
        <taxon>Hypocreales</taxon>
        <taxon>Ophiocordycipitaceae</taxon>
        <taxon>Purpureocillium</taxon>
    </lineage>
</organism>